<gene>
    <name evidence="1" type="ORF">NSPZN2_60124</name>
</gene>
<keyword evidence="2" id="KW-1185">Reference proteome</keyword>
<dbReference type="Pfam" id="PF05643">
    <property type="entry name" value="GNA1162-like"/>
    <property type="match status" value="1"/>
</dbReference>
<dbReference type="EMBL" id="CAJNBJ010000019">
    <property type="protein sequence ID" value="CAE6793539.1"/>
    <property type="molecule type" value="Genomic_DNA"/>
</dbReference>
<dbReference type="Gene3D" id="3.40.50.10610">
    <property type="entry name" value="ABC-type transport auxiliary lipoprotein component"/>
    <property type="match status" value="1"/>
</dbReference>
<reference evidence="1 2" key="1">
    <citation type="submission" date="2021-02" db="EMBL/GenBank/DDBJ databases">
        <authorList>
            <person name="Han P."/>
        </authorList>
    </citation>
    <scope>NUCLEOTIDE SEQUENCE [LARGE SCALE GENOMIC DNA]</scope>
    <source>
        <strain evidence="1">Candidatus Nitrospira sp. ZN2</strain>
    </source>
</reference>
<sequence>MSRKSDRFIANPPRACVIPLIYKILSGLVMVLQLAGCKATYDLGVYEQSLLALGGPDGVNQSAALLDQSIVSAEMVSAIIPPGVYADHGILLHMAGNKAEAMRQISKESEQYPESKQFTENLLTVIWNTGLRLSGDSSSPHRYPSVLVLPPINKSGNPQAGLAFEMTLNRQFIERGYYVFPTLATQALVTGAGAMPADMSVADLSYLHKLTGADAVLSVTITEWEPTWMIIPLIRVAAEYKLVDTATGQDIWKSTARDEFDPTVTGGGGPVVVMDKDLRVPARRLTAKALKSSENGLPYGPYH</sequence>
<dbReference type="InterPro" id="IPR008517">
    <property type="entry name" value="GNA1162-like"/>
</dbReference>
<dbReference type="Proteomes" id="UP000675880">
    <property type="component" value="Unassembled WGS sequence"/>
</dbReference>
<dbReference type="Pfam" id="PF16068">
    <property type="entry name" value="DUF4810"/>
    <property type="match status" value="1"/>
</dbReference>
<proteinExistence type="predicted"/>
<accession>A0ABN7M9V2</accession>
<organism evidence="1 2">
    <name type="scientific">Nitrospira defluvii</name>
    <dbReference type="NCBI Taxonomy" id="330214"/>
    <lineage>
        <taxon>Bacteria</taxon>
        <taxon>Pseudomonadati</taxon>
        <taxon>Nitrospirota</taxon>
        <taxon>Nitrospiria</taxon>
        <taxon>Nitrospirales</taxon>
        <taxon>Nitrospiraceae</taxon>
        <taxon>Nitrospira</taxon>
    </lineage>
</organism>
<dbReference type="InterPro" id="IPR014508">
    <property type="entry name" value="UCP020555_TPR-like"/>
</dbReference>
<comment type="caution">
    <text evidence="1">The sequence shown here is derived from an EMBL/GenBank/DDBJ whole genome shotgun (WGS) entry which is preliminary data.</text>
</comment>
<evidence type="ECO:0000313" key="2">
    <source>
        <dbReference type="Proteomes" id="UP000675880"/>
    </source>
</evidence>
<evidence type="ECO:0008006" key="3">
    <source>
        <dbReference type="Google" id="ProtNLM"/>
    </source>
</evidence>
<protein>
    <recommendedName>
        <fullName evidence="3">Lipoprotein</fullName>
    </recommendedName>
</protein>
<evidence type="ECO:0000313" key="1">
    <source>
        <dbReference type="EMBL" id="CAE6793539.1"/>
    </source>
</evidence>
<name>A0ABN7M9V2_9BACT</name>